<dbReference type="PANTHER" id="PTHR19857:SF19">
    <property type="entry name" value="26S PROTEASOME REGULATORY SUBUNIT RPN14"/>
    <property type="match status" value="1"/>
</dbReference>
<dbReference type="InterPro" id="IPR015943">
    <property type="entry name" value="WD40/YVTN_repeat-like_dom_sf"/>
</dbReference>
<accession>A0A9X0A0S2</accession>
<dbReference type="OrthoDB" id="27537at2759"/>
<dbReference type="SMART" id="SM00320">
    <property type="entry name" value="WD40"/>
    <property type="match status" value="2"/>
</dbReference>
<dbReference type="InterPro" id="IPR001680">
    <property type="entry name" value="WD40_rpt"/>
</dbReference>
<dbReference type="InterPro" id="IPR036322">
    <property type="entry name" value="WD40_repeat_dom_sf"/>
</dbReference>
<evidence type="ECO:0000313" key="5">
    <source>
        <dbReference type="EMBL" id="KAJ7391366.1"/>
    </source>
</evidence>
<dbReference type="AlphaFoldDB" id="A0A9X0A0S2"/>
<name>A0A9X0A0S2_9CNID</name>
<dbReference type="Gene3D" id="2.130.10.10">
    <property type="entry name" value="YVTN repeat-like/Quinoprotein amine dehydrogenase"/>
    <property type="match status" value="1"/>
</dbReference>
<keyword evidence="6" id="KW-1185">Reference proteome</keyword>
<evidence type="ECO:0000256" key="1">
    <source>
        <dbReference type="ARBA" id="ARBA00022574"/>
    </source>
</evidence>
<comment type="similarity">
    <text evidence="4">Belongs to the WD repeat PAAF1/RPN14 family.</text>
</comment>
<reference evidence="5" key="1">
    <citation type="submission" date="2023-01" db="EMBL/GenBank/DDBJ databases">
        <title>Genome assembly of the deep-sea coral Lophelia pertusa.</title>
        <authorList>
            <person name="Herrera S."/>
            <person name="Cordes E."/>
        </authorList>
    </citation>
    <scope>NUCLEOTIDE SEQUENCE</scope>
    <source>
        <strain evidence="5">USNM1676648</strain>
        <tissue evidence="5">Polyp</tissue>
    </source>
</reference>
<proteinExistence type="inferred from homology"/>
<evidence type="ECO:0000256" key="3">
    <source>
        <dbReference type="ARBA" id="ARBA00022942"/>
    </source>
</evidence>
<comment type="caution">
    <text evidence="5">The sequence shown here is derived from an EMBL/GenBank/DDBJ whole genome shotgun (WGS) entry which is preliminary data.</text>
</comment>
<gene>
    <name evidence="5" type="primary">PAAF1_1</name>
    <name evidence="5" type="ORF">OS493_018409</name>
</gene>
<evidence type="ECO:0000256" key="2">
    <source>
        <dbReference type="ARBA" id="ARBA00022737"/>
    </source>
</evidence>
<sequence>MSEVTTGPTTLHPSKVWPLVDNLWCRDLISPGRNAVSSEREVGTEGKLLLLAKEDGFLDGVDVHNRKKVFQFKCPSAVNCCTFLSEYEAVAGTEDGSLWILDVRSPSCPVGVFRRSSSPILSLSALGDRAFIASTGGGSCFCWSAELLNRGRRGEVTSWELIGPDCEPIYSICRSSNTVYSACRDANIRKYVFRQSELSS</sequence>
<dbReference type="PANTHER" id="PTHR19857">
    <property type="entry name" value="MITOCHONDRIAL DIVISION PROTEIN 1-RELATED"/>
    <property type="match status" value="1"/>
</dbReference>
<dbReference type="GO" id="GO:0000502">
    <property type="term" value="C:proteasome complex"/>
    <property type="evidence" value="ECO:0007669"/>
    <property type="project" value="UniProtKB-KW"/>
</dbReference>
<evidence type="ECO:0000313" key="6">
    <source>
        <dbReference type="Proteomes" id="UP001163046"/>
    </source>
</evidence>
<dbReference type="InterPro" id="IPR051179">
    <property type="entry name" value="WD_repeat_multifunction"/>
</dbReference>
<keyword evidence="2" id="KW-0677">Repeat</keyword>
<dbReference type="Proteomes" id="UP001163046">
    <property type="component" value="Unassembled WGS sequence"/>
</dbReference>
<keyword evidence="3" id="KW-0647">Proteasome</keyword>
<evidence type="ECO:0000256" key="4">
    <source>
        <dbReference type="ARBA" id="ARBA00038321"/>
    </source>
</evidence>
<protein>
    <submittedName>
        <fullName evidence="5">Proteasomal ATPase-associated factor 1</fullName>
    </submittedName>
</protein>
<dbReference type="EMBL" id="MU825406">
    <property type="protein sequence ID" value="KAJ7391366.1"/>
    <property type="molecule type" value="Genomic_DNA"/>
</dbReference>
<organism evidence="5 6">
    <name type="scientific">Desmophyllum pertusum</name>
    <dbReference type="NCBI Taxonomy" id="174260"/>
    <lineage>
        <taxon>Eukaryota</taxon>
        <taxon>Metazoa</taxon>
        <taxon>Cnidaria</taxon>
        <taxon>Anthozoa</taxon>
        <taxon>Hexacorallia</taxon>
        <taxon>Scleractinia</taxon>
        <taxon>Caryophylliina</taxon>
        <taxon>Caryophylliidae</taxon>
        <taxon>Desmophyllum</taxon>
    </lineage>
</organism>
<dbReference type="SUPFAM" id="SSF50978">
    <property type="entry name" value="WD40 repeat-like"/>
    <property type="match status" value="1"/>
</dbReference>
<keyword evidence="1" id="KW-0853">WD repeat</keyword>